<evidence type="ECO:0000313" key="2">
    <source>
        <dbReference type="EMBL" id="MCP9271535.1"/>
    </source>
</evidence>
<dbReference type="InterPro" id="IPR010645">
    <property type="entry name" value="MFS_4"/>
</dbReference>
<feature type="transmembrane region" description="Helical" evidence="1">
    <location>
        <begin position="318"/>
        <end position="340"/>
    </location>
</feature>
<dbReference type="Pfam" id="PF06779">
    <property type="entry name" value="MFS_4"/>
    <property type="match status" value="1"/>
</dbReference>
<feature type="transmembrane region" description="Helical" evidence="1">
    <location>
        <begin position="230"/>
        <end position="254"/>
    </location>
</feature>
<feature type="transmembrane region" description="Helical" evidence="1">
    <location>
        <begin position="45"/>
        <end position="65"/>
    </location>
</feature>
<feature type="transmembrane region" description="Helical" evidence="1">
    <location>
        <begin position="287"/>
        <end position="306"/>
    </location>
</feature>
<comment type="caution">
    <text evidence="2">The sequence shown here is derived from an EMBL/GenBank/DDBJ whole genome shotgun (WGS) entry which is preliminary data.</text>
</comment>
<feature type="transmembrane region" description="Helical" evidence="1">
    <location>
        <begin position="200"/>
        <end position="224"/>
    </location>
</feature>
<dbReference type="EMBL" id="JANDBD010000002">
    <property type="protein sequence ID" value="MCP9271535.1"/>
    <property type="molecule type" value="Genomic_DNA"/>
</dbReference>
<proteinExistence type="predicted"/>
<organism evidence="2 3">
    <name type="scientific">Mycolicibacterium arenosum</name>
    <dbReference type="NCBI Taxonomy" id="2952157"/>
    <lineage>
        <taxon>Bacteria</taxon>
        <taxon>Bacillati</taxon>
        <taxon>Actinomycetota</taxon>
        <taxon>Actinomycetes</taxon>
        <taxon>Mycobacteriales</taxon>
        <taxon>Mycobacteriaceae</taxon>
        <taxon>Mycolicibacterium</taxon>
    </lineage>
</organism>
<keyword evidence="1" id="KW-1133">Transmembrane helix</keyword>
<keyword evidence="1" id="KW-0812">Transmembrane</keyword>
<keyword evidence="1" id="KW-0472">Membrane</keyword>
<feature type="transmembrane region" description="Helical" evidence="1">
    <location>
        <begin position="346"/>
        <end position="365"/>
    </location>
</feature>
<dbReference type="Proteomes" id="UP001651690">
    <property type="component" value="Unassembled WGS sequence"/>
</dbReference>
<dbReference type="PANTHER" id="PTHR23537:SF1">
    <property type="entry name" value="SUGAR TRANSPORTER"/>
    <property type="match status" value="1"/>
</dbReference>
<dbReference type="PANTHER" id="PTHR23537">
    <property type="match status" value="1"/>
</dbReference>
<name>A0ABT1LY68_9MYCO</name>
<protein>
    <submittedName>
        <fullName evidence="2">YbfB/YjiJ family MFS transporter</fullName>
    </submittedName>
</protein>
<feature type="transmembrane region" description="Helical" evidence="1">
    <location>
        <begin position="7"/>
        <end position="25"/>
    </location>
</feature>
<feature type="transmembrane region" description="Helical" evidence="1">
    <location>
        <begin position="72"/>
        <end position="90"/>
    </location>
</feature>
<accession>A0ABT1LY68</accession>
<dbReference type="Gene3D" id="1.20.1250.20">
    <property type="entry name" value="MFS general substrate transporter like domains"/>
    <property type="match status" value="2"/>
</dbReference>
<dbReference type="InterPro" id="IPR036259">
    <property type="entry name" value="MFS_trans_sf"/>
</dbReference>
<dbReference type="SUPFAM" id="SSF103473">
    <property type="entry name" value="MFS general substrate transporter"/>
    <property type="match status" value="1"/>
</dbReference>
<feature type="transmembrane region" description="Helical" evidence="1">
    <location>
        <begin position="132"/>
        <end position="154"/>
    </location>
</feature>
<evidence type="ECO:0000256" key="1">
    <source>
        <dbReference type="SAM" id="Phobius"/>
    </source>
</evidence>
<gene>
    <name evidence="2" type="ORF">NM203_04980</name>
</gene>
<keyword evidence="3" id="KW-1185">Reference proteome</keyword>
<reference evidence="2 3" key="1">
    <citation type="submission" date="2022-06" db="EMBL/GenBank/DDBJ databases">
        <title>Mycolicibacterium sp. CAU 1645 isolated from seawater.</title>
        <authorList>
            <person name="Kim W."/>
        </authorList>
    </citation>
    <scope>NUCLEOTIDE SEQUENCE [LARGE SCALE GENOMIC DNA]</scope>
    <source>
        <strain evidence="2 3">CAU 1645</strain>
    </source>
</reference>
<feature type="transmembrane region" description="Helical" evidence="1">
    <location>
        <begin position="96"/>
        <end position="120"/>
    </location>
</feature>
<evidence type="ECO:0000313" key="3">
    <source>
        <dbReference type="Proteomes" id="UP001651690"/>
    </source>
</evidence>
<dbReference type="RefSeq" id="WP_255058595.1">
    <property type="nucleotide sequence ID" value="NZ_JANDBD010000002.1"/>
</dbReference>
<feature type="transmembrane region" description="Helical" evidence="1">
    <location>
        <begin position="261"/>
        <end position="281"/>
    </location>
</feature>
<sequence>MTPHVHIARGAAALAAAMGIGRFVYTPILPLMTAQIGLSPSAASGLATANYAGYLAGALAAVAWPRATRTTLSWRMALAAVVVSLLAMPMTHSVAAWLVIRFVAGVASAAVFIIAVDWMLDHARGRSAQLPGWGFGGVGIGIAMSGALVLLLPATGWRTAWLAAAALGAVVAAIAWHMRPAEHDAAEPTHVDFQHRSHRWFTVLLVCYTLEGVGYIIAGTFLVAAVSEPAWLGSSAWVVVGLAAAPSAAVWAWASTRWSRPTLLVIALTLQASGIALTAVVGGPTAALVGALLFGGTFIGISTITLAAGRVLGSASAVALLTTGYSLGQIVGPLVVTPLLHNGFRAALITSAAIVLTSALTALWLRVGCAALTRDADRPAAARRPRPPAESGARHG</sequence>
<feature type="transmembrane region" description="Helical" evidence="1">
    <location>
        <begin position="160"/>
        <end position="179"/>
    </location>
</feature>